<dbReference type="EMBL" id="MU827852">
    <property type="protein sequence ID" value="KAJ7318637.1"/>
    <property type="molecule type" value="Genomic_DNA"/>
</dbReference>
<gene>
    <name evidence="1" type="ORF">OS493_037699</name>
</gene>
<sequence length="95" mass="10588">MGPPCPSFQTSDSPRKLNAQLSNLFMEAASNSIWLSSRSASCIDQECCFTTIPLKPHLAVTLEVRCLGRSYYTLAAMTLSQTSPSGICRWWRQEL</sequence>
<comment type="caution">
    <text evidence="1">The sequence shown here is derived from an EMBL/GenBank/DDBJ whole genome shotgun (WGS) entry which is preliminary data.</text>
</comment>
<proteinExistence type="predicted"/>
<accession>A0A9W9Y737</accession>
<evidence type="ECO:0000313" key="2">
    <source>
        <dbReference type="Proteomes" id="UP001163046"/>
    </source>
</evidence>
<dbReference type="AlphaFoldDB" id="A0A9W9Y737"/>
<organism evidence="1 2">
    <name type="scientific">Desmophyllum pertusum</name>
    <dbReference type="NCBI Taxonomy" id="174260"/>
    <lineage>
        <taxon>Eukaryota</taxon>
        <taxon>Metazoa</taxon>
        <taxon>Cnidaria</taxon>
        <taxon>Anthozoa</taxon>
        <taxon>Hexacorallia</taxon>
        <taxon>Scleractinia</taxon>
        <taxon>Caryophylliina</taxon>
        <taxon>Caryophylliidae</taxon>
        <taxon>Desmophyllum</taxon>
    </lineage>
</organism>
<name>A0A9W9Y737_9CNID</name>
<reference evidence="1" key="1">
    <citation type="submission" date="2023-01" db="EMBL/GenBank/DDBJ databases">
        <title>Genome assembly of the deep-sea coral Lophelia pertusa.</title>
        <authorList>
            <person name="Herrera S."/>
            <person name="Cordes E."/>
        </authorList>
    </citation>
    <scope>NUCLEOTIDE SEQUENCE</scope>
    <source>
        <strain evidence="1">USNM1676648</strain>
        <tissue evidence="1">Polyp</tissue>
    </source>
</reference>
<evidence type="ECO:0000313" key="1">
    <source>
        <dbReference type="EMBL" id="KAJ7318637.1"/>
    </source>
</evidence>
<keyword evidence="2" id="KW-1185">Reference proteome</keyword>
<protein>
    <submittedName>
        <fullName evidence="1">Uncharacterized protein</fullName>
    </submittedName>
</protein>
<dbReference type="Proteomes" id="UP001163046">
    <property type="component" value="Unassembled WGS sequence"/>
</dbReference>